<dbReference type="InterPro" id="IPR001387">
    <property type="entry name" value="Cro/C1-type_HTH"/>
</dbReference>
<comment type="caution">
    <text evidence="2">The sequence shown here is derived from an EMBL/GenBank/DDBJ whole genome shotgun (WGS) entry which is preliminary data.</text>
</comment>
<dbReference type="EMBL" id="JACCEL010000005">
    <property type="protein sequence ID" value="MBG9977780.1"/>
    <property type="molecule type" value="Genomic_DNA"/>
</dbReference>
<organism evidence="2 3">
    <name type="scientific">Ruoffia tabacinasalis</name>
    <dbReference type="NCBI Taxonomy" id="87458"/>
    <lineage>
        <taxon>Bacteria</taxon>
        <taxon>Bacillati</taxon>
        <taxon>Bacillota</taxon>
        <taxon>Bacilli</taxon>
        <taxon>Lactobacillales</taxon>
        <taxon>Aerococcaceae</taxon>
        <taxon>Ruoffia</taxon>
    </lineage>
</organism>
<dbReference type="Gene3D" id="1.10.260.40">
    <property type="entry name" value="lambda repressor-like DNA-binding domains"/>
    <property type="match status" value="1"/>
</dbReference>
<sequence>MKNVNGKLLKRLIILSGMSNRQLAKRIHITPNTLSNIILGNTYPSYVVIARLQVALEISIEDMIEVFFPWPPKIAV</sequence>
<evidence type="ECO:0000259" key="1">
    <source>
        <dbReference type="PROSITE" id="PS50943"/>
    </source>
</evidence>
<dbReference type="Pfam" id="PF01381">
    <property type="entry name" value="HTH_3"/>
    <property type="match status" value="1"/>
</dbReference>
<protein>
    <submittedName>
        <fullName evidence="2">Helix-turn-helix transcriptional regulator</fullName>
    </submittedName>
</protein>
<dbReference type="SMART" id="SM00530">
    <property type="entry name" value="HTH_XRE"/>
    <property type="match status" value="1"/>
</dbReference>
<keyword evidence="3" id="KW-1185">Reference proteome</keyword>
<gene>
    <name evidence="2" type="ORF">HYQ42_03175</name>
</gene>
<proteinExistence type="predicted"/>
<reference evidence="2 3" key="1">
    <citation type="submission" date="2020-07" db="EMBL/GenBank/DDBJ databases">
        <title>Facklamia lactis sp. nov., isolated from raw milk.</title>
        <authorList>
            <person name="Doll E.V."/>
            <person name="Huptas C."/>
            <person name="Staib L."/>
            <person name="Wenning M."/>
            <person name="Scherer S."/>
        </authorList>
    </citation>
    <scope>NUCLEOTIDE SEQUENCE [LARGE SCALE GENOMIC DNA]</scope>
    <source>
        <strain evidence="2 3">DSM 104272</strain>
    </source>
</reference>
<dbReference type="RefSeq" id="WP_197103940.1">
    <property type="nucleotide sequence ID" value="NZ_JACCEL010000005.1"/>
</dbReference>
<feature type="domain" description="HTH cro/C1-type" evidence="1">
    <location>
        <begin position="9"/>
        <end position="63"/>
    </location>
</feature>
<dbReference type="SUPFAM" id="SSF47413">
    <property type="entry name" value="lambda repressor-like DNA-binding domains"/>
    <property type="match status" value="1"/>
</dbReference>
<name>A0ABS0LHL0_9LACT</name>
<dbReference type="InterPro" id="IPR010982">
    <property type="entry name" value="Lambda_DNA-bd_dom_sf"/>
</dbReference>
<dbReference type="PROSITE" id="PS50943">
    <property type="entry name" value="HTH_CROC1"/>
    <property type="match status" value="1"/>
</dbReference>
<evidence type="ECO:0000313" key="2">
    <source>
        <dbReference type="EMBL" id="MBG9977780.1"/>
    </source>
</evidence>
<dbReference type="CDD" id="cd00093">
    <property type="entry name" value="HTH_XRE"/>
    <property type="match status" value="1"/>
</dbReference>
<accession>A0ABS0LHL0</accession>
<dbReference type="Proteomes" id="UP000823401">
    <property type="component" value="Unassembled WGS sequence"/>
</dbReference>
<evidence type="ECO:0000313" key="3">
    <source>
        <dbReference type="Proteomes" id="UP000823401"/>
    </source>
</evidence>